<dbReference type="AlphaFoldDB" id="W7QZ52"/>
<gene>
    <name evidence="2" type="ORF">DS2_07353</name>
</gene>
<dbReference type="RefSeq" id="WP_051479711.1">
    <property type="nucleotide sequence ID" value="NZ_ARZY01000010.1"/>
</dbReference>
<dbReference type="PATRIC" id="fig|1328313.3.peg.1502"/>
<evidence type="ECO:0000313" key="2">
    <source>
        <dbReference type="EMBL" id="EWH10630.1"/>
    </source>
</evidence>
<dbReference type="STRING" id="1328313.DS2_07353"/>
<dbReference type="InterPro" id="IPR002731">
    <property type="entry name" value="ATPase_BadF"/>
</dbReference>
<dbReference type="InterPro" id="IPR043129">
    <property type="entry name" value="ATPase_NBD"/>
</dbReference>
<organism evidence="2 3">
    <name type="scientific">Catenovulum agarivorans DS-2</name>
    <dbReference type="NCBI Taxonomy" id="1328313"/>
    <lineage>
        <taxon>Bacteria</taxon>
        <taxon>Pseudomonadati</taxon>
        <taxon>Pseudomonadota</taxon>
        <taxon>Gammaproteobacteria</taxon>
        <taxon>Alteromonadales</taxon>
        <taxon>Alteromonadaceae</taxon>
        <taxon>Catenovulum</taxon>
    </lineage>
</organism>
<evidence type="ECO:0000259" key="1">
    <source>
        <dbReference type="Pfam" id="PF01869"/>
    </source>
</evidence>
<name>W7QZ52_9ALTE</name>
<evidence type="ECO:0000313" key="3">
    <source>
        <dbReference type="Proteomes" id="UP000019276"/>
    </source>
</evidence>
<dbReference type="eggNOG" id="COG2971">
    <property type="taxonomic scope" value="Bacteria"/>
</dbReference>
<dbReference type="SUPFAM" id="SSF53067">
    <property type="entry name" value="Actin-like ATPase domain"/>
    <property type="match status" value="2"/>
</dbReference>
<dbReference type="PANTHER" id="PTHR43190:SF3">
    <property type="entry name" value="N-ACETYL-D-GLUCOSAMINE KINASE"/>
    <property type="match status" value="1"/>
</dbReference>
<dbReference type="Pfam" id="PF01869">
    <property type="entry name" value="BcrAD_BadFG"/>
    <property type="match status" value="1"/>
</dbReference>
<dbReference type="InterPro" id="IPR052519">
    <property type="entry name" value="Euk-type_GlcNAc_Kinase"/>
</dbReference>
<sequence length="296" mass="32416">MKDSYIIAVDGGGSKCQTRLYKHQHHNFLAEHIGGACNFASNFAQATTNLIQSIEKLLHKANFAELSISQCVVVGGFAGVNLPKVCQQLSNWQHPFKEFLFTTDLHLACYAANQSSTGKAIITGTGSCAIATNDHSEVVFGGYGFQLGDQASGAWLGRQAIEHTLLELDNLATASQVSKQVTRYSQTSDATQLSQQWYLASPKQFAQLSHIIIELTQQQDPTAMVITQTAVSYLARIVMQLNQIQDGPIYLLGGLAEFYKRQLQQQYPVSLSDHQPIDGALVLLQNPKLSLNETNA</sequence>
<protein>
    <submittedName>
        <fullName evidence="2">BadF/BadG/BcrA/BcrD type ATPase</fullName>
    </submittedName>
</protein>
<dbReference type="PANTHER" id="PTHR43190">
    <property type="entry name" value="N-ACETYL-D-GLUCOSAMINE KINASE"/>
    <property type="match status" value="1"/>
</dbReference>
<dbReference type="Gene3D" id="3.30.420.40">
    <property type="match status" value="2"/>
</dbReference>
<accession>W7QZ52</accession>
<proteinExistence type="predicted"/>
<reference evidence="2 3" key="1">
    <citation type="journal article" date="2014" name="Genome Announc.">
        <title>Draft Genome Sequence of the Agar-Degrading Bacterium Catenovulum sp. Strain DS-2, Isolated from Intestines of Haliotis diversicolor.</title>
        <authorList>
            <person name="Shan D."/>
            <person name="Li X."/>
            <person name="Gu Z."/>
            <person name="Wei G."/>
            <person name="Gao Z."/>
            <person name="Shao Z."/>
        </authorList>
    </citation>
    <scope>NUCLEOTIDE SEQUENCE [LARGE SCALE GENOMIC DNA]</scope>
    <source>
        <strain evidence="2 3">DS-2</strain>
    </source>
</reference>
<keyword evidence="3" id="KW-1185">Reference proteome</keyword>
<feature type="domain" description="ATPase BadF/BadG/BcrA/BcrD type" evidence="1">
    <location>
        <begin position="9"/>
        <end position="263"/>
    </location>
</feature>
<comment type="caution">
    <text evidence="2">The sequence shown here is derived from an EMBL/GenBank/DDBJ whole genome shotgun (WGS) entry which is preliminary data.</text>
</comment>
<dbReference type="CDD" id="cd24082">
    <property type="entry name" value="ASKHA_NBD_GspK-like"/>
    <property type="match status" value="1"/>
</dbReference>
<dbReference type="Proteomes" id="UP000019276">
    <property type="component" value="Unassembled WGS sequence"/>
</dbReference>
<dbReference type="EMBL" id="ARZY01000010">
    <property type="protein sequence ID" value="EWH10630.1"/>
    <property type="molecule type" value="Genomic_DNA"/>
</dbReference>
<dbReference type="OrthoDB" id="9816014at2"/>